<comment type="caution">
    <text evidence="1">The sequence shown here is derived from an EMBL/GenBank/DDBJ whole genome shotgun (WGS) entry which is preliminary data.</text>
</comment>
<protein>
    <submittedName>
        <fullName evidence="1">Uncharacterized protein</fullName>
    </submittedName>
</protein>
<evidence type="ECO:0000313" key="1">
    <source>
        <dbReference type="EMBL" id="MBN3547984.1"/>
    </source>
</evidence>
<sequence>MAGDRYAIWALDNLLRLENMILLLNKDYNYEVSFINSPNIEDKILLNSWKAPNPTESLFINQQDLLGENIRYIHAVGHFEVGKGEVKSYVDGQLLPKEARVTKHSSNVIFFEYEQRVYAIVEICASKSPRIRSSLFGQRIGQKMEEWGEIEWKLPFPFTFDNKFFYWLLSKKGHAFEIRDKRIEVIDVSAISLTSDRNVYESNSFGPDLLNGSLAALSGLSSNETVHQAGIKLKIDSTTFNIEVSKEGVTVIDKYHCYKEGASFVSFDSDCCYFLLLLYETIYPELLLQFNIEKSSGNWNQPQELSQRKAWAIKVIRNLIEQNDIELEDIMCGENVEKEAI</sequence>
<evidence type="ECO:0000313" key="2">
    <source>
        <dbReference type="Proteomes" id="UP001319060"/>
    </source>
</evidence>
<dbReference type="EMBL" id="JAFHKS010000044">
    <property type="protein sequence ID" value="MBN3547984.1"/>
    <property type="molecule type" value="Genomic_DNA"/>
</dbReference>
<dbReference type="Proteomes" id="UP001319060">
    <property type="component" value="Unassembled WGS sequence"/>
</dbReference>
<name>A0ABS2ZN44_9BACL</name>
<accession>A0ABS2ZN44</accession>
<reference evidence="1 2" key="1">
    <citation type="submission" date="2021-01" db="EMBL/GenBank/DDBJ databases">
        <title>Genome Sequencing of Type Strains.</title>
        <authorList>
            <person name="Lemaire J.F."/>
            <person name="Inderbitzin P."/>
            <person name="Collins S.B."/>
            <person name="Wespe N."/>
            <person name="Knight-Connoni V."/>
        </authorList>
    </citation>
    <scope>NUCLEOTIDE SEQUENCE [LARGE SCALE GENOMIC DNA]</scope>
    <source>
        <strain evidence="1 2">DSM 14730</strain>
    </source>
</reference>
<dbReference type="RefSeq" id="WP_188402179.1">
    <property type="nucleotide sequence ID" value="NZ_BMCE01000001.1"/>
</dbReference>
<gene>
    <name evidence="1" type="ORF">JYA64_21970</name>
</gene>
<proteinExistence type="predicted"/>
<organism evidence="1 2">
    <name type="scientific">Fictibacillus barbaricus</name>
    <dbReference type="NCBI Taxonomy" id="182136"/>
    <lineage>
        <taxon>Bacteria</taxon>
        <taxon>Bacillati</taxon>
        <taxon>Bacillota</taxon>
        <taxon>Bacilli</taxon>
        <taxon>Bacillales</taxon>
        <taxon>Fictibacillaceae</taxon>
        <taxon>Fictibacillus</taxon>
    </lineage>
</organism>
<keyword evidence="2" id="KW-1185">Reference proteome</keyword>